<reference evidence="8 9" key="1">
    <citation type="submission" date="2019-10" db="EMBL/GenBank/DDBJ databases">
        <title>A soil myxobacterium in the family Polyangiaceae.</title>
        <authorList>
            <person name="Li Y."/>
            <person name="Wang J."/>
        </authorList>
    </citation>
    <scope>NUCLEOTIDE SEQUENCE [LARGE SCALE GENOMIC DNA]</scope>
    <source>
        <strain evidence="8 9">DSM 14734</strain>
    </source>
</reference>
<dbReference type="PANTHER" id="PTHR43289">
    <property type="entry name" value="MITOGEN-ACTIVATED PROTEIN KINASE KINASE KINASE 20-RELATED"/>
    <property type="match status" value="1"/>
</dbReference>
<dbReference type="GO" id="GO:0005524">
    <property type="term" value="F:ATP binding"/>
    <property type="evidence" value="ECO:0007669"/>
    <property type="project" value="UniProtKB-UniRule"/>
</dbReference>
<feature type="domain" description="Protein kinase" evidence="7">
    <location>
        <begin position="62"/>
        <end position="329"/>
    </location>
</feature>
<dbReference type="PROSITE" id="PS00108">
    <property type="entry name" value="PROTEIN_KINASE_ST"/>
    <property type="match status" value="1"/>
</dbReference>
<evidence type="ECO:0000256" key="3">
    <source>
        <dbReference type="ARBA" id="ARBA00022777"/>
    </source>
</evidence>
<dbReference type="PANTHER" id="PTHR43289:SF6">
    <property type="entry name" value="SERINE_THREONINE-PROTEIN KINASE NEKL-3"/>
    <property type="match status" value="1"/>
</dbReference>
<sequence length="568" mass="61631">MRVPPRWSRGPDRTAVFAAKEDRKTRRSCARSRRFESSRAASSSATLARRMLRASDLVADRFVIEAVLGEGGMGVVYRAHDQKLDRKVALKTIAAGDEEASARALREARAVAALDHPNAIAIYDVGAWEGEPFIAMELVEGETLRAYVGDPSVPVGRKIRWLVDVARALAAAHRAGIVHRDIKPENVMVRRDGRVKVLDFGIARRSAAPVDPAGPTAKPNAPSLATKGGVSGTPMYMAPEQVRGKAADGRTDQFSWAVLGYELCEGTRPWDAHDALSTVAAMMSEPPRKMQAEGVPAALREVFGRALSRSPAERYGSMDDVVELLEPLAEEGDTKGPKAEPAALSRPSPGAITAGRYSTQELGQAIALALERKAQAEAEGRKYAYTDLAAAAREVGIEEGELRAALVALRPALDAAPLAAAPAPEAGMTPRRARQKQKLERHAAMWGVFSVFFFLLDMVTVGGEFWFFPVLGWGVGLAAHVVKYLFPVDPTPEEEAEARLREAIRLEKLAKKRGGDRMRFAAPGKRIKEATREAEASAREAEESAELAAIAEEEAALRAARREERRAR</sequence>
<gene>
    <name evidence="8" type="ORF">GF068_14450</name>
</gene>
<keyword evidence="2 5" id="KW-0547">Nucleotide-binding</keyword>
<proteinExistence type="predicted"/>
<keyword evidence="9" id="KW-1185">Reference proteome</keyword>
<comment type="caution">
    <text evidence="8">The sequence shown here is derived from an EMBL/GenBank/DDBJ whole genome shotgun (WGS) entry which is preliminary data.</text>
</comment>
<dbReference type="InterPro" id="IPR017441">
    <property type="entry name" value="Protein_kinase_ATP_BS"/>
</dbReference>
<dbReference type="InterPro" id="IPR000719">
    <property type="entry name" value="Prot_kinase_dom"/>
</dbReference>
<name>A0A6N7PM26_9BACT</name>
<dbReference type="InterPro" id="IPR025698">
    <property type="entry name" value="2TM_dom"/>
</dbReference>
<dbReference type="Gene3D" id="3.30.200.20">
    <property type="entry name" value="Phosphorylase Kinase, domain 1"/>
    <property type="match status" value="1"/>
</dbReference>
<dbReference type="Pfam" id="PF13239">
    <property type="entry name" value="2TM"/>
    <property type="match status" value="1"/>
</dbReference>
<dbReference type="Proteomes" id="UP000440224">
    <property type="component" value="Unassembled WGS sequence"/>
</dbReference>
<evidence type="ECO:0000256" key="4">
    <source>
        <dbReference type="ARBA" id="ARBA00022840"/>
    </source>
</evidence>
<keyword evidence="1" id="KW-0808">Transferase</keyword>
<dbReference type="InterPro" id="IPR008271">
    <property type="entry name" value="Ser/Thr_kinase_AS"/>
</dbReference>
<feature type="compositionally biased region" description="Basic and acidic residues" evidence="6">
    <location>
        <begin position="526"/>
        <end position="542"/>
    </location>
</feature>
<evidence type="ECO:0000256" key="1">
    <source>
        <dbReference type="ARBA" id="ARBA00022679"/>
    </source>
</evidence>
<dbReference type="PROSITE" id="PS00107">
    <property type="entry name" value="PROTEIN_KINASE_ATP"/>
    <property type="match status" value="1"/>
</dbReference>
<feature type="region of interest" description="Disordered" evidence="6">
    <location>
        <begin position="209"/>
        <end position="232"/>
    </location>
</feature>
<keyword evidence="4 5" id="KW-0067">ATP-binding</keyword>
<feature type="region of interest" description="Disordered" evidence="6">
    <location>
        <begin position="331"/>
        <end position="350"/>
    </location>
</feature>
<evidence type="ECO:0000256" key="5">
    <source>
        <dbReference type="PROSITE-ProRule" id="PRU10141"/>
    </source>
</evidence>
<organism evidence="8 9">
    <name type="scientific">Polyangium spumosum</name>
    <dbReference type="NCBI Taxonomy" id="889282"/>
    <lineage>
        <taxon>Bacteria</taxon>
        <taxon>Pseudomonadati</taxon>
        <taxon>Myxococcota</taxon>
        <taxon>Polyangia</taxon>
        <taxon>Polyangiales</taxon>
        <taxon>Polyangiaceae</taxon>
        <taxon>Polyangium</taxon>
    </lineage>
</organism>
<dbReference type="SUPFAM" id="SSF56112">
    <property type="entry name" value="Protein kinase-like (PK-like)"/>
    <property type="match status" value="1"/>
</dbReference>
<dbReference type="OrthoDB" id="5496645at2"/>
<dbReference type="GO" id="GO:0004674">
    <property type="term" value="F:protein serine/threonine kinase activity"/>
    <property type="evidence" value="ECO:0007669"/>
    <property type="project" value="TreeGrafter"/>
</dbReference>
<dbReference type="SMART" id="SM00220">
    <property type="entry name" value="S_TKc"/>
    <property type="match status" value="1"/>
</dbReference>
<dbReference type="AlphaFoldDB" id="A0A6N7PM26"/>
<protein>
    <submittedName>
        <fullName evidence="8">Protein kinase</fullName>
    </submittedName>
</protein>
<evidence type="ECO:0000313" key="9">
    <source>
        <dbReference type="Proteomes" id="UP000440224"/>
    </source>
</evidence>
<dbReference type="PROSITE" id="PS50011">
    <property type="entry name" value="PROTEIN_KINASE_DOM"/>
    <property type="match status" value="1"/>
</dbReference>
<evidence type="ECO:0000259" key="7">
    <source>
        <dbReference type="PROSITE" id="PS50011"/>
    </source>
</evidence>
<feature type="region of interest" description="Disordered" evidence="6">
    <location>
        <begin position="520"/>
        <end position="546"/>
    </location>
</feature>
<evidence type="ECO:0000256" key="2">
    <source>
        <dbReference type="ARBA" id="ARBA00022741"/>
    </source>
</evidence>
<dbReference type="Gene3D" id="1.10.510.10">
    <property type="entry name" value="Transferase(Phosphotransferase) domain 1"/>
    <property type="match status" value="1"/>
</dbReference>
<dbReference type="InterPro" id="IPR011009">
    <property type="entry name" value="Kinase-like_dom_sf"/>
</dbReference>
<dbReference type="Pfam" id="PF00069">
    <property type="entry name" value="Pkinase"/>
    <property type="match status" value="1"/>
</dbReference>
<dbReference type="CDD" id="cd14014">
    <property type="entry name" value="STKc_PknB_like"/>
    <property type="match status" value="1"/>
</dbReference>
<evidence type="ECO:0000313" key="8">
    <source>
        <dbReference type="EMBL" id="MRG93123.1"/>
    </source>
</evidence>
<evidence type="ECO:0000256" key="6">
    <source>
        <dbReference type="SAM" id="MobiDB-lite"/>
    </source>
</evidence>
<keyword evidence="3 8" id="KW-0418">Kinase</keyword>
<accession>A0A6N7PM26</accession>
<feature type="binding site" evidence="5">
    <location>
        <position position="91"/>
    </location>
    <ligand>
        <name>ATP</name>
        <dbReference type="ChEBI" id="CHEBI:30616"/>
    </ligand>
</feature>
<dbReference type="EMBL" id="WJIE01000004">
    <property type="protein sequence ID" value="MRG93123.1"/>
    <property type="molecule type" value="Genomic_DNA"/>
</dbReference>